<accession>A0A8T0QVD8</accession>
<organism evidence="1 2">
    <name type="scientific">Panicum virgatum</name>
    <name type="common">Blackwell switchgrass</name>
    <dbReference type="NCBI Taxonomy" id="38727"/>
    <lineage>
        <taxon>Eukaryota</taxon>
        <taxon>Viridiplantae</taxon>
        <taxon>Streptophyta</taxon>
        <taxon>Embryophyta</taxon>
        <taxon>Tracheophyta</taxon>
        <taxon>Spermatophyta</taxon>
        <taxon>Magnoliopsida</taxon>
        <taxon>Liliopsida</taxon>
        <taxon>Poales</taxon>
        <taxon>Poaceae</taxon>
        <taxon>PACMAD clade</taxon>
        <taxon>Panicoideae</taxon>
        <taxon>Panicodae</taxon>
        <taxon>Paniceae</taxon>
        <taxon>Panicinae</taxon>
        <taxon>Panicum</taxon>
        <taxon>Panicum sect. Hiantes</taxon>
    </lineage>
</organism>
<evidence type="ECO:0000313" key="2">
    <source>
        <dbReference type="Proteomes" id="UP000823388"/>
    </source>
</evidence>
<keyword evidence="2" id="KW-1185">Reference proteome</keyword>
<evidence type="ECO:0000313" key="1">
    <source>
        <dbReference type="EMBL" id="KAG2577000.1"/>
    </source>
</evidence>
<comment type="caution">
    <text evidence="1">The sequence shown here is derived from an EMBL/GenBank/DDBJ whole genome shotgun (WGS) entry which is preliminary data.</text>
</comment>
<gene>
    <name evidence="1" type="ORF">PVAP13_6NG073000</name>
</gene>
<dbReference type="AlphaFoldDB" id="A0A8T0QVD8"/>
<dbReference type="EMBL" id="CM029048">
    <property type="protein sequence ID" value="KAG2577000.1"/>
    <property type="molecule type" value="Genomic_DNA"/>
</dbReference>
<reference evidence="1" key="1">
    <citation type="submission" date="2020-05" db="EMBL/GenBank/DDBJ databases">
        <title>WGS assembly of Panicum virgatum.</title>
        <authorList>
            <person name="Lovell J.T."/>
            <person name="Jenkins J."/>
            <person name="Shu S."/>
            <person name="Juenger T.E."/>
            <person name="Schmutz J."/>
        </authorList>
    </citation>
    <scope>NUCLEOTIDE SEQUENCE</scope>
    <source>
        <strain evidence="1">AP13</strain>
    </source>
</reference>
<sequence>MLSGHGDAHQILCLRSSLASIGPNKNATVWTSDHHMQQPYPVPSGPQSDYPFNYLLHDYLAYSSPACTPCTRMLSSETCVHQTAAHASLSGAHSGHSLGLTCIFIILLCD</sequence>
<proteinExistence type="predicted"/>
<protein>
    <submittedName>
        <fullName evidence="1">Uncharacterized protein</fullName>
    </submittedName>
</protein>
<name>A0A8T0QVD8_PANVG</name>
<dbReference type="Proteomes" id="UP000823388">
    <property type="component" value="Chromosome 6N"/>
</dbReference>